<feature type="chain" id="PRO_5038909583" description="Multiple sugar transport system substrate-binding protein" evidence="2">
    <location>
        <begin position="28"/>
        <end position="453"/>
    </location>
</feature>
<keyword evidence="4" id="KW-1185">Reference proteome</keyword>
<feature type="signal peptide" evidence="2">
    <location>
        <begin position="1"/>
        <end position="27"/>
    </location>
</feature>
<keyword evidence="2" id="KW-0732">Signal</keyword>
<dbReference type="PANTHER" id="PTHR43649">
    <property type="entry name" value="ARABINOSE-BINDING PROTEIN-RELATED"/>
    <property type="match status" value="1"/>
</dbReference>
<dbReference type="InterPro" id="IPR050490">
    <property type="entry name" value="Bact_solute-bd_prot1"/>
</dbReference>
<accession>A0A920CF20</accession>
<organism evidence="3 4">
    <name type="scientific">Paenibacillus antibioticophila</name>
    <dbReference type="NCBI Taxonomy" id="1274374"/>
    <lineage>
        <taxon>Bacteria</taxon>
        <taxon>Bacillati</taxon>
        <taxon>Bacillota</taxon>
        <taxon>Bacilli</taxon>
        <taxon>Bacillales</taxon>
        <taxon>Paenibacillaceae</taxon>
        <taxon>Paenibacillus</taxon>
    </lineage>
</organism>
<dbReference type="Pfam" id="PF01547">
    <property type="entry name" value="SBP_bac_1"/>
    <property type="match status" value="1"/>
</dbReference>
<comment type="caution">
    <text evidence="3">The sequence shown here is derived from an EMBL/GenBank/DDBJ whole genome shotgun (WGS) entry which is preliminary data.</text>
</comment>
<reference evidence="3 4" key="1">
    <citation type="submission" date="2021-03" db="EMBL/GenBank/DDBJ databases">
        <title>Antimicrobial resistance genes in bacteria isolated from Japanese honey, and their potential for conferring macrolide and lincosamide resistance in the American foulbrood pathogen Paenibacillus larvae.</title>
        <authorList>
            <person name="Okamoto M."/>
            <person name="Kumagai M."/>
            <person name="Kanamori H."/>
            <person name="Takamatsu D."/>
        </authorList>
    </citation>
    <scope>NUCLEOTIDE SEQUENCE [LARGE SCALE GENOMIC DNA]</scope>
    <source>
        <strain evidence="3 4">J41TS12</strain>
    </source>
</reference>
<evidence type="ECO:0000313" key="3">
    <source>
        <dbReference type="EMBL" id="GIO37691.1"/>
    </source>
</evidence>
<evidence type="ECO:0000256" key="1">
    <source>
        <dbReference type="SAM" id="MobiDB-lite"/>
    </source>
</evidence>
<dbReference type="EMBL" id="BORR01000008">
    <property type="protein sequence ID" value="GIO37691.1"/>
    <property type="molecule type" value="Genomic_DNA"/>
</dbReference>
<dbReference type="RefSeq" id="WP_212939935.1">
    <property type="nucleotide sequence ID" value="NZ_BORR01000008.1"/>
</dbReference>
<dbReference type="Proteomes" id="UP000681162">
    <property type="component" value="Unassembled WGS sequence"/>
</dbReference>
<evidence type="ECO:0000256" key="2">
    <source>
        <dbReference type="SAM" id="SignalP"/>
    </source>
</evidence>
<protein>
    <recommendedName>
        <fullName evidence="5">Multiple sugar transport system substrate-binding protein</fullName>
    </recommendedName>
</protein>
<evidence type="ECO:0000313" key="4">
    <source>
        <dbReference type="Proteomes" id="UP000681162"/>
    </source>
</evidence>
<feature type="region of interest" description="Disordered" evidence="1">
    <location>
        <begin position="26"/>
        <end position="49"/>
    </location>
</feature>
<dbReference type="Gene3D" id="3.40.190.10">
    <property type="entry name" value="Periplasmic binding protein-like II"/>
    <property type="match status" value="1"/>
</dbReference>
<name>A0A920CF20_9BACL</name>
<dbReference type="AlphaFoldDB" id="A0A920CF20"/>
<gene>
    <name evidence="3" type="ORF">J41TS12_25520</name>
</gene>
<dbReference type="PANTHER" id="PTHR43649:SF12">
    <property type="entry name" value="DIACETYLCHITOBIOSE BINDING PROTEIN DASA"/>
    <property type="match status" value="1"/>
</dbReference>
<evidence type="ECO:0008006" key="5">
    <source>
        <dbReference type="Google" id="ProtNLM"/>
    </source>
</evidence>
<dbReference type="SUPFAM" id="SSF53850">
    <property type="entry name" value="Periplasmic binding protein-like II"/>
    <property type="match status" value="1"/>
</dbReference>
<dbReference type="InterPro" id="IPR006059">
    <property type="entry name" value="SBP"/>
</dbReference>
<proteinExistence type="predicted"/>
<dbReference type="PROSITE" id="PS51257">
    <property type="entry name" value="PROKAR_LIPOPROTEIN"/>
    <property type="match status" value="1"/>
</dbReference>
<feature type="compositionally biased region" description="Polar residues" evidence="1">
    <location>
        <begin position="26"/>
        <end position="45"/>
    </location>
</feature>
<sequence length="453" mass="51084">MKKGLSYLIVFCLIFTMIGCSSSNTNSADKQAANTGSNTGSANNEASKDSDEPVKIKFYTYKTKRDEEPYVIAVNAFNESHPNIKVEYVDLVQNNDTVEFLNKLDVLMAGGEAVDVFHTGNFEQLIERAARGVVAPLDEYFANENIDPQEEYVLNPMYDGKTYGIIANSSQWMVVFNKDHLDEAGLPLPEMGWTWDDYREYAKKLTTSEHYGTYFHTWGEYPNIIAYTELPHPQLQEDLTLNFDDPSFKYFFELRRAMEVEDKSVEPYADVLASDYHVLQQFFAGKASMLATASFVVNAGTLLDRFPHDFQMVYAPVPRSSESAEMGLTNVSGSFLGVGEKSKHKEAAYTFARWMTTEGAQYLQDIPGWKKVDGGALLEQFYGDKQDLIDLDSLSSTLFDPRVKMNSAGIAVPYGSELKTIVENGFSQYMLDNVSFEEAQQFMMSEGEKLIKK</sequence>